<keyword evidence="2" id="KW-0597">Phosphoprotein</keyword>
<proteinExistence type="predicted"/>
<dbReference type="GO" id="GO:0016787">
    <property type="term" value="F:hydrolase activity"/>
    <property type="evidence" value="ECO:0007669"/>
    <property type="project" value="UniProtKB-KW"/>
</dbReference>
<protein>
    <recommendedName>
        <fullName evidence="1">non-specific serine/threonine protein kinase</fullName>
        <ecNumber evidence="1">2.7.11.1</ecNumber>
    </recommendedName>
</protein>
<evidence type="ECO:0000256" key="4">
    <source>
        <dbReference type="ARBA" id="ARBA00022737"/>
    </source>
</evidence>
<dbReference type="Proteomes" id="UP000292884">
    <property type="component" value="Unassembled WGS sequence"/>
</dbReference>
<dbReference type="RefSeq" id="WP_131555041.1">
    <property type="nucleotide sequence ID" value="NZ_SJSK01000006.1"/>
</dbReference>
<dbReference type="PANTHER" id="PTHR42926">
    <property type="match status" value="1"/>
</dbReference>
<comment type="caution">
    <text evidence="9">The sequence shown here is derived from an EMBL/GenBank/DDBJ whole genome shotgun (WGS) entry which is preliminary data.</text>
</comment>
<feature type="domain" description="KaiC" evidence="8">
    <location>
        <begin position="257"/>
        <end position="489"/>
    </location>
</feature>
<dbReference type="OrthoDB" id="9783783at2"/>
<keyword evidence="4" id="KW-0677">Repeat</keyword>
<dbReference type="CDD" id="cd19484">
    <property type="entry name" value="KaiC_C"/>
    <property type="match status" value="1"/>
</dbReference>
<organism evidence="9 10">
    <name type="scientific">Pedobacter frigiditerrae</name>
    <dbReference type="NCBI Taxonomy" id="2530452"/>
    <lineage>
        <taxon>Bacteria</taxon>
        <taxon>Pseudomonadati</taxon>
        <taxon>Bacteroidota</taxon>
        <taxon>Sphingobacteriia</taxon>
        <taxon>Sphingobacteriales</taxon>
        <taxon>Sphingobacteriaceae</taxon>
        <taxon>Pedobacter</taxon>
    </lineage>
</organism>
<dbReference type="InterPro" id="IPR047221">
    <property type="entry name" value="KaiC_N"/>
</dbReference>
<name>A0A4R0MNK5_9SPHI</name>
<keyword evidence="5" id="KW-0418">Kinase</keyword>
<gene>
    <name evidence="9" type="primary">kaiC</name>
    <name evidence="9" type="ORF">EZ428_20360</name>
</gene>
<evidence type="ECO:0000313" key="10">
    <source>
        <dbReference type="Proteomes" id="UP000292884"/>
    </source>
</evidence>
<evidence type="ECO:0000256" key="3">
    <source>
        <dbReference type="ARBA" id="ARBA00022679"/>
    </source>
</evidence>
<dbReference type="PIRSF" id="PIRSF039117">
    <property type="entry name" value="KaiC"/>
    <property type="match status" value="1"/>
</dbReference>
<keyword evidence="7" id="KW-0175">Coiled coil</keyword>
<evidence type="ECO:0000256" key="7">
    <source>
        <dbReference type="SAM" id="Coils"/>
    </source>
</evidence>
<dbReference type="Pfam" id="PF06745">
    <property type="entry name" value="ATPase"/>
    <property type="match status" value="2"/>
</dbReference>
<dbReference type="NCBIfam" id="NF006799">
    <property type="entry name" value="PRK09302.1"/>
    <property type="match status" value="1"/>
</dbReference>
<dbReference type="InterPro" id="IPR010624">
    <property type="entry name" value="KaiC_dom"/>
</dbReference>
<dbReference type="PROSITE" id="PS51146">
    <property type="entry name" value="KAIC"/>
    <property type="match status" value="2"/>
</dbReference>
<dbReference type="InterPro" id="IPR030665">
    <property type="entry name" value="KaiC"/>
</dbReference>
<dbReference type="AlphaFoldDB" id="A0A4R0MNK5"/>
<feature type="domain" description="KaiC" evidence="8">
    <location>
        <begin position="17"/>
        <end position="256"/>
    </location>
</feature>
<dbReference type="EC" id="2.7.11.1" evidence="1"/>
<dbReference type="InterPro" id="IPR051347">
    <property type="entry name" value="Circadian_clock_KaiC-rel"/>
</dbReference>
<dbReference type="SUPFAM" id="SSF52540">
    <property type="entry name" value="P-loop containing nucleoside triphosphate hydrolases"/>
    <property type="match status" value="2"/>
</dbReference>
<dbReference type="CDD" id="cd19485">
    <property type="entry name" value="KaiC-N"/>
    <property type="match status" value="1"/>
</dbReference>
<evidence type="ECO:0000256" key="6">
    <source>
        <dbReference type="ARBA" id="ARBA00022801"/>
    </source>
</evidence>
<accession>A0A4R0MNK5</accession>
<dbReference type="EMBL" id="SJSK01000006">
    <property type="protein sequence ID" value="TCC88077.1"/>
    <property type="molecule type" value="Genomic_DNA"/>
</dbReference>
<dbReference type="InterPro" id="IPR027417">
    <property type="entry name" value="P-loop_NTPase"/>
</dbReference>
<dbReference type="GO" id="GO:0005524">
    <property type="term" value="F:ATP binding"/>
    <property type="evidence" value="ECO:0007669"/>
    <property type="project" value="InterPro"/>
</dbReference>
<dbReference type="InterPro" id="IPR047222">
    <property type="entry name" value="KaiC_C"/>
</dbReference>
<reference evidence="9 10" key="1">
    <citation type="submission" date="2019-02" db="EMBL/GenBank/DDBJ databases">
        <title>Pedobacter sp. RP-1-13 sp. nov., isolated from Arctic soil.</title>
        <authorList>
            <person name="Dahal R.H."/>
        </authorList>
    </citation>
    <scope>NUCLEOTIDE SEQUENCE [LARGE SCALE GENOMIC DNA]</scope>
    <source>
        <strain evidence="9 10">RP-1-13</strain>
    </source>
</reference>
<evidence type="ECO:0000313" key="9">
    <source>
        <dbReference type="EMBL" id="TCC88077.1"/>
    </source>
</evidence>
<keyword evidence="6" id="KW-0378">Hydrolase</keyword>
<keyword evidence="3" id="KW-0808">Transferase</keyword>
<feature type="coiled-coil region" evidence="7">
    <location>
        <begin position="513"/>
        <end position="547"/>
    </location>
</feature>
<dbReference type="Gene3D" id="3.40.50.300">
    <property type="entry name" value="P-loop containing nucleotide triphosphate hydrolases"/>
    <property type="match status" value="2"/>
</dbReference>
<evidence type="ECO:0000256" key="1">
    <source>
        <dbReference type="ARBA" id="ARBA00012513"/>
    </source>
</evidence>
<keyword evidence="10" id="KW-1185">Reference proteome</keyword>
<evidence type="ECO:0000259" key="8">
    <source>
        <dbReference type="PROSITE" id="PS51146"/>
    </source>
</evidence>
<dbReference type="GO" id="GO:0004674">
    <property type="term" value="F:protein serine/threonine kinase activity"/>
    <property type="evidence" value="ECO:0007669"/>
    <property type="project" value="UniProtKB-EC"/>
</dbReference>
<dbReference type="PANTHER" id="PTHR42926:SF1">
    <property type="entry name" value="CIRCADIAN CLOCK OSCILLATOR PROTEIN KAIC 1"/>
    <property type="match status" value="1"/>
</dbReference>
<evidence type="ECO:0000256" key="5">
    <source>
        <dbReference type="ARBA" id="ARBA00022777"/>
    </source>
</evidence>
<sequence>MAKKKATAKAADNLTFLKTPTGINGLDEITLGGFPKGRPTLICGAAGCGKTLFSLEFLVKGVEEFNEPGVFIAFEEKADELALNVTSLGFDLKKLQDEKKLRIDYIHIDKSEIEETGEYDLQGLFIRLGYAIDSIGAKRVVLDTIENLFSGLTNEGILRAELRRLFQFLKDKGVTAIITGESGEKTLTRQGLEEYVSDCVILLDHRVVNQISTRRLRIIKYRGSLHGTNEYPFLIDEDGISVLPVTSLKLDKPVSAEIINSGIPSLDKMFPTGGFYKGSSILTSGTAGTGKTSIAVSFADAACKRGEKCLYFAFEESPAQIIRNMKSIDLNLQKHVDKGLLKFYASRPTMYGLEMHLVAIHKAIQKFKPNVVVLDPITNLITIGSFSEVKSMLVRMIDFLQENQITVMFTALTLSTVINDQTDDGVSSLVDSWLCIKDIEMNGERNRGLYVMKARGMQHSNQIREFVITNKGLSLVDVYLGPDGILTGSARETQMLMEETGQVLHRNALGRKDREVLRKRKLLEAKIESLKTEFESAEEELNKIYIEDEIKRGVLNKTRQQMTDLRSGNKDI</sequence>
<evidence type="ECO:0000256" key="2">
    <source>
        <dbReference type="ARBA" id="ARBA00022553"/>
    </source>
</evidence>
<dbReference type="InterPro" id="IPR014774">
    <property type="entry name" value="KaiC-like_dom"/>
</dbReference>